<keyword evidence="4 7" id="KW-0812">Transmembrane</keyword>
<feature type="transmembrane region" description="Helical" evidence="7">
    <location>
        <begin position="387"/>
        <end position="409"/>
    </location>
</feature>
<evidence type="ECO:0000313" key="9">
    <source>
        <dbReference type="Proteomes" id="UP000886804"/>
    </source>
</evidence>
<reference evidence="8" key="1">
    <citation type="journal article" date="2021" name="PeerJ">
        <title>Extensive microbial diversity within the chicken gut microbiome revealed by metagenomics and culture.</title>
        <authorList>
            <person name="Gilroy R."/>
            <person name="Ravi A."/>
            <person name="Getino M."/>
            <person name="Pursley I."/>
            <person name="Horton D.L."/>
            <person name="Alikhan N.F."/>
            <person name="Baker D."/>
            <person name="Gharbi K."/>
            <person name="Hall N."/>
            <person name="Watson M."/>
            <person name="Adriaenssens E.M."/>
            <person name="Foster-Nyarko E."/>
            <person name="Jarju S."/>
            <person name="Secka A."/>
            <person name="Antonio M."/>
            <person name="Oren A."/>
            <person name="Chaudhuri R.R."/>
            <person name="La Ragione R."/>
            <person name="Hildebrand F."/>
            <person name="Pallen M.J."/>
        </authorList>
    </citation>
    <scope>NUCLEOTIDE SEQUENCE</scope>
    <source>
        <strain evidence="8">CHK188-4685</strain>
    </source>
</reference>
<feature type="transmembrane region" description="Helical" evidence="7">
    <location>
        <begin position="194"/>
        <end position="215"/>
    </location>
</feature>
<dbReference type="EMBL" id="DWYS01000018">
    <property type="protein sequence ID" value="HJB06535.1"/>
    <property type="molecule type" value="Genomic_DNA"/>
</dbReference>
<comment type="caution">
    <text evidence="8">The sequence shown here is derived from an EMBL/GenBank/DDBJ whole genome shotgun (WGS) entry which is preliminary data.</text>
</comment>
<feature type="transmembrane region" description="Helical" evidence="7">
    <location>
        <begin position="169"/>
        <end position="188"/>
    </location>
</feature>
<evidence type="ECO:0000256" key="4">
    <source>
        <dbReference type="ARBA" id="ARBA00022692"/>
    </source>
</evidence>
<dbReference type="GO" id="GO:0015297">
    <property type="term" value="F:antiporter activity"/>
    <property type="evidence" value="ECO:0007669"/>
    <property type="project" value="InterPro"/>
</dbReference>
<feature type="transmembrane region" description="Helical" evidence="7">
    <location>
        <begin position="93"/>
        <end position="115"/>
    </location>
</feature>
<protein>
    <submittedName>
        <fullName evidence="8">MATE family efflux transporter</fullName>
    </submittedName>
</protein>
<evidence type="ECO:0000256" key="7">
    <source>
        <dbReference type="SAM" id="Phobius"/>
    </source>
</evidence>
<keyword evidence="6 7" id="KW-0472">Membrane</keyword>
<dbReference type="PANTHER" id="PTHR43823">
    <property type="entry name" value="SPORULATION PROTEIN YKVU"/>
    <property type="match status" value="1"/>
</dbReference>
<feature type="transmembrane region" description="Helical" evidence="7">
    <location>
        <begin position="415"/>
        <end position="435"/>
    </location>
</feature>
<name>A0A9D2L602_9FIRM</name>
<dbReference type="GO" id="GO:0005886">
    <property type="term" value="C:plasma membrane"/>
    <property type="evidence" value="ECO:0007669"/>
    <property type="project" value="UniProtKB-SubCell"/>
</dbReference>
<gene>
    <name evidence="8" type="ORF">H9716_01565</name>
</gene>
<dbReference type="Pfam" id="PF01554">
    <property type="entry name" value="MatE"/>
    <property type="match status" value="2"/>
</dbReference>
<dbReference type="PIRSF" id="PIRSF006603">
    <property type="entry name" value="DinF"/>
    <property type="match status" value="1"/>
</dbReference>
<reference evidence="8" key="2">
    <citation type="submission" date="2021-04" db="EMBL/GenBank/DDBJ databases">
        <authorList>
            <person name="Gilroy R."/>
        </authorList>
    </citation>
    <scope>NUCLEOTIDE SEQUENCE</scope>
    <source>
        <strain evidence="8">CHK188-4685</strain>
    </source>
</reference>
<feature type="transmembrane region" description="Helical" evidence="7">
    <location>
        <begin position="48"/>
        <end position="72"/>
    </location>
</feature>
<dbReference type="InterPro" id="IPR002528">
    <property type="entry name" value="MATE_fam"/>
</dbReference>
<sequence>MDSKVLFTKTHPTRLFLIAAIPGSIGMLASALYQLIDGILVGQILGDTAFAALNFAMPLVIINFALADLIGVGSSVPISIRLGEKNEEEACNIFTCACLLIVGTGILFGGVLFLAAPALLRLMGAEGELARMAAAYLRVYALCSPLTTIIFAVDNFLRICGQIRTSMVLNIFMSILSGLLEFVFLFVFRFGIWAAAAATCTGMMITALLAFYPFFRGKLMLKFCRPKFHAAIIKRIVLCGSPNFLNNIAGRITSILMNMILLRMGGPAAVSVYGILMYADGFIQPLLYGMCDSLQPAVGYNWGAGNYKRVMDIEKRCYGASALLSLALAAVLFFFPGPVARLFINAADSVLYEMALPALSLFAMTYITRWLSFATQSFMSAIERPGYAAMISLSVALVLPVLVIIVLWPMGLTGLWLNFPCSALLAGILSLWILYRSRKLSLS</sequence>
<evidence type="ECO:0000313" key="8">
    <source>
        <dbReference type="EMBL" id="HJB06535.1"/>
    </source>
</evidence>
<organism evidence="8 9">
    <name type="scientific">Candidatus Enterocloster faecavium</name>
    <dbReference type="NCBI Taxonomy" id="2838560"/>
    <lineage>
        <taxon>Bacteria</taxon>
        <taxon>Bacillati</taxon>
        <taxon>Bacillota</taxon>
        <taxon>Clostridia</taxon>
        <taxon>Lachnospirales</taxon>
        <taxon>Lachnospiraceae</taxon>
        <taxon>Enterocloster</taxon>
    </lineage>
</organism>
<evidence type="ECO:0000256" key="3">
    <source>
        <dbReference type="ARBA" id="ARBA00022475"/>
    </source>
</evidence>
<feature type="transmembrane region" description="Helical" evidence="7">
    <location>
        <begin position="135"/>
        <end position="157"/>
    </location>
</feature>
<dbReference type="GO" id="GO:0042910">
    <property type="term" value="F:xenobiotic transmembrane transporter activity"/>
    <property type="evidence" value="ECO:0007669"/>
    <property type="project" value="InterPro"/>
</dbReference>
<evidence type="ECO:0000256" key="5">
    <source>
        <dbReference type="ARBA" id="ARBA00022989"/>
    </source>
</evidence>
<keyword evidence="3" id="KW-1003">Cell membrane</keyword>
<dbReference type="AlphaFoldDB" id="A0A9D2L602"/>
<keyword evidence="2" id="KW-0813">Transport</keyword>
<proteinExistence type="predicted"/>
<evidence type="ECO:0000256" key="1">
    <source>
        <dbReference type="ARBA" id="ARBA00004651"/>
    </source>
</evidence>
<evidence type="ECO:0000256" key="2">
    <source>
        <dbReference type="ARBA" id="ARBA00022448"/>
    </source>
</evidence>
<dbReference type="Proteomes" id="UP000886804">
    <property type="component" value="Unassembled WGS sequence"/>
</dbReference>
<feature type="transmembrane region" description="Helical" evidence="7">
    <location>
        <begin position="317"/>
        <end position="335"/>
    </location>
</feature>
<evidence type="ECO:0000256" key="6">
    <source>
        <dbReference type="ARBA" id="ARBA00023136"/>
    </source>
</evidence>
<comment type="subcellular location">
    <subcellularLocation>
        <location evidence="1">Cell membrane</location>
        <topology evidence="1">Multi-pass membrane protein</topology>
    </subcellularLocation>
</comment>
<dbReference type="InterPro" id="IPR048279">
    <property type="entry name" value="MdtK-like"/>
</dbReference>
<dbReference type="PANTHER" id="PTHR43823:SF3">
    <property type="entry name" value="MULTIDRUG EXPORT PROTEIN MEPA"/>
    <property type="match status" value="1"/>
</dbReference>
<dbReference type="NCBIfam" id="TIGR00797">
    <property type="entry name" value="matE"/>
    <property type="match status" value="1"/>
</dbReference>
<keyword evidence="5 7" id="KW-1133">Transmembrane helix</keyword>
<feature type="transmembrane region" description="Helical" evidence="7">
    <location>
        <begin position="355"/>
        <end position="375"/>
    </location>
</feature>
<accession>A0A9D2L602</accession>
<feature type="transmembrane region" description="Helical" evidence="7">
    <location>
        <begin position="15"/>
        <end position="36"/>
    </location>
</feature>
<dbReference type="InterPro" id="IPR051327">
    <property type="entry name" value="MATE_MepA_subfamily"/>
</dbReference>